<dbReference type="Proteomes" id="UP001138751">
    <property type="component" value="Unassembled WGS sequence"/>
</dbReference>
<name>A0A9X9X254_9PROT</name>
<dbReference type="Gene3D" id="3.40.190.10">
    <property type="entry name" value="Periplasmic binding protein-like II"/>
    <property type="match status" value="2"/>
</dbReference>
<keyword evidence="2" id="KW-0805">Transcription regulation</keyword>
<dbReference type="InterPro" id="IPR000847">
    <property type="entry name" value="LysR_HTH_N"/>
</dbReference>
<dbReference type="GO" id="GO:0006351">
    <property type="term" value="P:DNA-templated transcription"/>
    <property type="evidence" value="ECO:0007669"/>
    <property type="project" value="TreeGrafter"/>
</dbReference>
<comment type="caution">
    <text evidence="6">The sequence shown here is derived from an EMBL/GenBank/DDBJ whole genome shotgun (WGS) entry which is preliminary data.</text>
</comment>
<dbReference type="AlphaFoldDB" id="A0A9X9X254"/>
<organism evidence="6 7">
    <name type="scientific">Neoroseomonas soli</name>
    <dbReference type="NCBI Taxonomy" id="1081025"/>
    <lineage>
        <taxon>Bacteria</taxon>
        <taxon>Pseudomonadati</taxon>
        <taxon>Pseudomonadota</taxon>
        <taxon>Alphaproteobacteria</taxon>
        <taxon>Acetobacterales</taxon>
        <taxon>Acetobacteraceae</taxon>
        <taxon>Neoroseomonas</taxon>
    </lineage>
</organism>
<keyword evidence="4" id="KW-0804">Transcription</keyword>
<evidence type="ECO:0000256" key="3">
    <source>
        <dbReference type="ARBA" id="ARBA00023125"/>
    </source>
</evidence>
<evidence type="ECO:0000259" key="5">
    <source>
        <dbReference type="PROSITE" id="PS50931"/>
    </source>
</evidence>
<reference evidence="6" key="1">
    <citation type="submission" date="2020-01" db="EMBL/GenBank/DDBJ databases">
        <authorList>
            <person name="Rat A."/>
        </authorList>
    </citation>
    <scope>NUCLEOTIDE SEQUENCE</scope>
    <source>
        <strain evidence="6">LMG 31231</strain>
    </source>
</reference>
<evidence type="ECO:0000256" key="1">
    <source>
        <dbReference type="ARBA" id="ARBA00009437"/>
    </source>
</evidence>
<evidence type="ECO:0000313" key="6">
    <source>
        <dbReference type="EMBL" id="MBR0673483.1"/>
    </source>
</evidence>
<dbReference type="Pfam" id="PF00126">
    <property type="entry name" value="HTH_1"/>
    <property type="match status" value="1"/>
</dbReference>
<dbReference type="PANTHER" id="PTHR30537:SF79">
    <property type="entry name" value="TRANSCRIPTIONAL REGULATOR-RELATED"/>
    <property type="match status" value="1"/>
</dbReference>
<dbReference type="Pfam" id="PF03466">
    <property type="entry name" value="LysR_substrate"/>
    <property type="match status" value="1"/>
</dbReference>
<dbReference type="SUPFAM" id="SSF53850">
    <property type="entry name" value="Periplasmic binding protein-like II"/>
    <property type="match status" value="1"/>
</dbReference>
<dbReference type="PANTHER" id="PTHR30537">
    <property type="entry name" value="HTH-TYPE TRANSCRIPTIONAL REGULATOR"/>
    <property type="match status" value="1"/>
</dbReference>
<dbReference type="PROSITE" id="PS50931">
    <property type="entry name" value="HTH_LYSR"/>
    <property type="match status" value="1"/>
</dbReference>
<dbReference type="InterPro" id="IPR036390">
    <property type="entry name" value="WH_DNA-bd_sf"/>
</dbReference>
<dbReference type="Gene3D" id="1.10.10.10">
    <property type="entry name" value="Winged helix-like DNA-binding domain superfamily/Winged helix DNA-binding domain"/>
    <property type="match status" value="1"/>
</dbReference>
<accession>A0A9X9X254</accession>
<dbReference type="GO" id="GO:0043565">
    <property type="term" value="F:sequence-specific DNA binding"/>
    <property type="evidence" value="ECO:0007669"/>
    <property type="project" value="TreeGrafter"/>
</dbReference>
<dbReference type="InterPro" id="IPR058163">
    <property type="entry name" value="LysR-type_TF_proteobact-type"/>
</dbReference>
<dbReference type="EMBL" id="JAAEDM010000074">
    <property type="protein sequence ID" value="MBR0673483.1"/>
    <property type="molecule type" value="Genomic_DNA"/>
</dbReference>
<reference evidence="6" key="2">
    <citation type="journal article" date="2021" name="Syst. Appl. Microbiol.">
        <title>Roseomonas hellenica sp. nov., isolated from roots of wild-growing Alkanna tinctoria.</title>
        <authorList>
            <person name="Rat A."/>
            <person name="Naranjo H.D."/>
            <person name="Lebbe L."/>
            <person name="Cnockaert M."/>
            <person name="Krigas N."/>
            <person name="Grigoriadou K."/>
            <person name="Maloupa E."/>
            <person name="Willems A."/>
        </authorList>
    </citation>
    <scope>NUCLEOTIDE SEQUENCE</scope>
    <source>
        <strain evidence="6">LMG 31231</strain>
    </source>
</reference>
<dbReference type="RefSeq" id="WP_211863889.1">
    <property type="nucleotide sequence ID" value="NZ_JAAEDM010000074.1"/>
</dbReference>
<dbReference type="SUPFAM" id="SSF46785">
    <property type="entry name" value="Winged helix' DNA-binding domain"/>
    <property type="match status" value="1"/>
</dbReference>
<feature type="domain" description="HTH lysR-type" evidence="5">
    <location>
        <begin position="7"/>
        <end position="64"/>
    </location>
</feature>
<evidence type="ECO:0000256" key="4">
    <source>
        <dbReference type="ARBA" id="ARBA00023163"/>
    </source>
</evidence>
<dbReference type="InterPro" id="IPR036388">
    <property type="entry name" value="WH-like_DNA-bd_sf"/>
</dbReference>
<comment type="similarity">
    <text evidence="1">Belongs to the LysR transcriptional regulatory family.</text>
</comment>
<gene>
    <name evidence="6" type="ORF">GXW76_20085</name>
</gene>
<keyword evidence="7" id="KW-1185">Reference proteome</keyword>
<evidence type="ECO:0000313" key="7">
    <source>
        <dbReference type="Proteomes" id="UP001138751"/>
    </source>
</evidence>
<dbReference type="GO" id="GO:0003700">
    <property type="term" value="F:DNA-binding transcription factor activity"/>
    <property type="evidence" value="ECO:0007669"/>
    <property type="project" value="InterPro"/>
</dbReference>
<proteinExistence type="inferred from homology"/>
<keyword evidence="3" id="KW-0238">DNA-binding</keyword>
<dbReference type="InterPro" id="IPR005119">
    <property type="entry name" value="LysR_subst-bd"/>
</dbReference>
<evidence type="ECO:0000256" key="2">
    <source>
        <dbReference type="ARBA" id="ARBA00023015"/>
    </source>
</evidence>
<sequence>MRPTRLPSMEQLRALDAALRAGSFGRAGTALGLTHGAISRHIAALEDMLGGPLFLRGPRGTEPTQLARRYHAEVAPLVAGIEEATRRAASPRRRRAQEAMGEIRVGVVPTFAARWLLPRMAAFAKAHPTIRVDVVATTELQDPQRNGLDFLVRHGVPPWPGLEAELLMRETLRPVRSPDFRLRGTPSLKAIAERLPLIFDVNRDHWAAWLAAAGWRGAPPSNGLVFSDFGLTLEAAAAGLGLALARGDLAERELATGRLVYAHPFAAPGPRAHHLAKPIGPLRRPAQVFWDWMRAQAAEAGTA</sequence>
<protein>
    <submittedName>
        <fullName evidence="6">LysR family transcriptional regulator</fullName>
    </submittedName>
</protein>